<dbReference type="SMART" id="SM00220">
    <property type="entry name" value="S_TKc"/>
    <property type="match status" value="1"/>
</dbReference>
<comment type="caution">
    <text evidence="2">The sequence shown here is derived from an EMBL/GenBank/DDBJ whole genome shotgun (WGS) entry which is preliminary data.</text>
</comment>
<evidence type="ECO:0000259" key="1">
    <source>
        <dbReference type="PROSITE" id="PS50011"/>
    </source>
</evidence>
<dbReference type="AlphaFoldDB" id="A0ABD2X961"/>
<dbReference type="Pfam" id="PF00069">
    <property type="entry name" value="Pkinase"/>
    <property type="match status" value="1"/>
</dbReference>
<dbReference type="PROSITE" id="PS50011">
    <property type="entry name" value="PROTEIN_KINASE_DOM"/>
    <property type="match status" value="1"/>
</dbReference>
<dbReference type="SUPFAM" id="SSF56112">
    <property type="entry name" value="Protein kinase-like (PK-like)"/>
    <property type="match status" value="1"/>
</dbReference>
<keyword evidence="3" id="KW-1185">Reference proteome</keyword>
<dbReference type="PANTHER" id="PTHR48011:SF4">
    <property type="entry name" value="MITOGEN-ACTIVATED PROTEIN KINASE KINASE KINASE 19"/>
    <property type="match status" value="1"/>
</dbReference>
<dbReference type="InterPro" id="IPR052751">
    <property type="entry name" value="Plant_MAPKKK"/>
</dbReference>
<proteinExistence type="predicted"/>
<evidence type="ECO:0000313" key="2">
    <source>
        <dbReference type="EMBL" id="KAL3401277.1"/>
    </source>
</evidence>
<sequence>MCIIYFLKSVISQLQGYEPILTILLTKEKGVKICDLGVSKINELYTQLMTTHGRVNCAGTPMYMAPEIYINRQQATEYSDMWSFACTIVELFNEKHVWRIANSQKNLVKLLKEKRTPECDNLPDIIKAQVKKCFDYNYSSRPVAKEIIIFMKKMFETSKDNGN</sequence>
<reference evidence="2 3" key="1">
    <citation type="journal article" date="2024" name="bioRxiv">
        <title>A reference genome for Trichogramma kaykai: A tiny desert-dwelling parasitoid wasp with competing sex-ratio distorters.</title>
        <authorList>
            <person name="Culotta J."/>
            <person name="Lindsey A.R."/>
        </authorList>
    </citation>
    <scope>NUCLEOTIDE SEQUENCE [LARGE SCALE GENOMIC DNA]</scope>
    <source>
        <strain evidence="2 3">KSX58</strain>
    </source>
</reference>
<accession>A0ABD2X961</accession>
<gene>
    <name evidence="2" type="ORF">TKK_005579</name>
</gene>
<evidence type="ECO:0000313" key="3">
    <source>
        <dbReference type="Proteomes" id="UP001627154"/>
    </source>
</evidence>
<dbReference type="InterPro" id="IPR000719">
    <property type="entry name" value="Prot_kinase_dom"/>
</dbReference>
<feature type="domain" description="Protein kinase" evidence="1">
    <location>
        <begin position="1"/>
        <end position="155"/>
    </location>
</feature>
<protein>
    <recommendedName>
        <fullName evidence="1">Protein kinase domain-containing protein</fullName>
    </recommendedName>
</protein>
<dbReference type="PANTHER" id="PTHR48011">
    <property type="entry name" value="CCR4-NOT TRANSCRIPTIONAL COMPLEX SUBUNIT CAF120-RELATED"/>
    <property type="match status" value="1"/>
</dbReference>
<dbReference type="Gene3D" id="1.10.510.10">
    <property type="entry name" value="Transferase(Phosphotransferase) domain 1"/>
    <property type="match status" value="1"/>
</dbReference>
<dbReference type="InterPro" id="IPR011009">
    <property type="entry name" value="Kinase-like_dom_sf"/>
</dbReference>
<dbReference type="EMBL" id="JBJJXI010000048">
    <property type="protein sequence ID" value="KAL3401277.1"/>
    <property type="molecule type" value="Genomic_DNA"/>
</dbReference>
<dbReference type="Proteomes" id="UP001627154">
    <property type="component" value="Unassembled WGS sequence"/>
</dbReference>
<organism evidence="2 3">
    <name type="scientific">Trichogramma kaykai</name>
    <dbReference type="NCBI Taxonomy" id="54128"/>
    <lineage>
        <taxon>Eukaryota</taxon>
        <taxon>Metazoa</taxon>
        <taxon>Ecdysozoa</taxon>
        <taxon>Arthropoda</taxon>
        <taxon>Hexapoda</taxon>
        <taxon>Insecta</taxon>
        <taxon>Pterygota</taxon>
        <taxon>Neoptera</taxon>
        <taxon>Endopterygota</taxon>
        <taxon>Hymenoptera</taxon>
        <taxon>Apocrita</taxon>
        <taxon>Proctotrupomorpha</taxon>
        <taxon>Chalcidoidea</taxon>
        <taxon>Trichogrammatidae</taxon>
        <taxon>Trichogramma</taxon>
    </lineage>
</organism>
<name>A0ABD2X961_9HYME</name>